<evidence type="ECO:0000313" key="3">
    <source>
        <dbReference type="Proteomes" id="UP000184480"/>
    </source>
</evidence>
<dbReference type="EMBL" id="FQUC01000021">
    <property type="protein sequence ID" value="SHG33801.1"/>
    <property type="molecule type" value="Genomic_DNA"/>
</dbReference>
<proteinExistence type="predicted"/>
<feature type="transmembrane region" description="Helical" evidence="1">
    <location>
        <begin position="15"/>
        <end position="37"/>
    </location>
</feature>
<keyword evidence="1" id="KW-0472">Membrane</keyword>
<protein>
    <submittedName>
        <fullName evidence="2">Uncharacterized protein</fullName>
    </submittedName>
</protein>
<accession>A0A1M5IZU7</accession>
<keyword evidence="1" id="KW-0812">Transmembrane</keyword>
<dbReference type="Proteomes" id="UP000184480">
    <property type="component" value="Unassembled WGS sequence"/>
</dbReference>
<organism evidence="2 3">
    <name type="scientific">Dysgonomonas macrotermitis</name>
    <dbReference type="NCBI Taxonomy" id="1346286"/>
    <lineage>
        <taxon>Bacteria</taxon>
        <taxon>Pseudomonadati</taxon>
        <taxon>Bacteroidota</taxon>
        <taxon>Bacteroidia</taxon>
        <taxon>Bacteroidales</taxon>
        <taxon>Dysgonomonadaceae</taxon>
        <taxon>Dysgonomonas</taxon>
    </lineage>
</organism>
<keyword evidence="3" id="KW-1185">Reference proteome</keyword>
<reference evidence="3" key="1">
    <citation type="submission" date="2016-11" db="EMBL/GenBank/DDBJ databases">
        <authorList>
            <person name="Varghese N."/>
            <person name="Submissions S."/>
        </authorList>
    </citation>
    <scope>NUCLEOTIDE SEQUENCE [LARGE SCALE GENOMIC DNA]</scope>
    <source>
        <strain evidence="3">DSM 27370</strain>
    </source>
</reference>
<evidence type="ECO:0000313" key="2">
    <source>
        <dbReference type="EMBL" id="SHG33801.1"/>
    </source>
</evidence>
<dbReference type="AlphaFoldDB" id="A0A1M5IZU7"/>
<keyword evidence="1" id="KW-1133">Transmembrane helix</keyword>
<evidence type="ECO:0000256" key="1">
    <source>
        <dbReference type="SAM" id="Phobius"/>
    </source>
</evidence>
<name>A0A1M5IZU7_9BACT</name>
<gene>
    <name evidence="2" type="ORF">SAMN05444362_12170</name>
</gene>
<dbReference type="STRING" id="1346286.SAMN05444362_12170"/>
<sequence length="39" mass="4461">MNIEKEERKMRRLNLAVKIYTIITGTIIAGLICSLIDNL</sequence>